<feature type="binding site" evidence="4">
    <location>
        <position position="337"/>
    </location>
    <ligand>
        <name>Zn(2+)</name>
        <dbReference type="ChEBI" id="CHEBI:29105"/>
    </ligand>
</feature>
<organism evidence="6 7">
    <name type="scientific">Holospora elegans E1</name>
    <dbReference type="NCBI Taxonomy" id="1427503"/>
    <lineage>
        <taxon>Bacteria</taxon>
        <taxon>Pseudomonadati</taxon>
        <taxon>Pseudomonadota</taxon>
        <taxon>Alphaproteobacteria</taxon>
        <taxon>Holosporales</taxon>
        <taxon>Holosporaceae</taxon>
        <taxon>Holospora</taxon>
    </lineage>
</organism>
<feature type="domain" description="tRNA-guanine(15) transglycosylase-like" evidence="5">
    <location>
        <begin position="15"/>
        <end position="397"/>
    </location>
</feature>
<dbReference type="Gene3D" id="3.20.20.105">
    <property type="entry name" value="Queuine tRNA-ribosyltransferase-like"/>
    <property type="match status" value="1"/>
</dbReference>
<feature type="region of interest" description="RNA binding" evidence="4">
    <location>
        <begin position="267"/>
        <end position="273"/>
    </location>
</feature>
<evidence type="ECO:0000256" key="1">
    <source>
        <dbReference type="ARBA" id="ARBA00022676"/>
    </source>
</evidence>
<feature type="binding site" evidence="4">
    <location>
        <begin position="92"/>
        <end position="96"/>
    </location>
    <ligand>
        <name>substrate</name>
    </ligand>
</feature>
<dbReference type="Pfam" id="PF01702">
    <property type="entry name" value="TGT"/>
    <property type="match status" value="1"/>
</dbReference>
<dbReference type="InterPro" id="IPR002616">
    <property type="entry name" value="tRNA_ribo_trans-like"/>
</dbReference>
<comment type="catalytic activity">
    <reaction evidence="4">
        <text>7-aminomethyl-7-carbaguanine + guanosine(34) in tRNA = 7-aminomethyl-7-carbaguanosine(34) in tRNA + guanine</text>
        <dbReference type="Rhea" id="RHEA:24104"/>
        <dbReference type="Rhea" id="RHEA-COMP:10341"/>
        <dbReference type="Rhea" id="RHEA-COMP:10342"/>
        <dbReference type="ChEBI" id="CHEBI:16235"/>
        <dbReference type="ChEBI" id="CHEBI:58703"/>
        <dbReference type="ChEBI" id="CHEBI:74269"/>
        <dbReference type="ChEBI" id="CHEBI:82833"/>
        <dbReference type="EC" id="2.4.2.29"/>
    </reaction>
</comment>
<keyword evidence="4" id="KW-0862">Zinc</keyword>
<protein>
    <recommendedName>
        <fullName evidence="4">Queuine tRNA-ribosyltransferase</fullName>
        <ecNumber evidence="4">2.4.2.29</ecNumber>
    </recommendedName>
    <alternativeName>
        <fullName evidence="4">Guanine insertion enzyme</fullName>
    </alternativeName>
    <alternativeName>
        <fullName evidence="4">tRNA-guanine transglycosylase</fullName>
    </alternativeName>
</protein>
<accession>A0A023DXJ9</accession>
<dbReference type="EMBL" id="BAUP01000065">
    <property type="protein sequence ID" value="GAJ46138.1"/>
    <property type="molecule type" value="Genomic_DNA"/>
</dbReference>
<dbReference type="UniPathway" id="UPA00392"/>
<feature type="binding site" evidence="4">
    <location>
        <position position="237"/>
    </location>
    <ligand>
        <name>substrate</name>
    </ligand>
</feature>
<dbReference type="AlphaFoldDB" id="A0A023DXJ9"/>
<feature type="active site" description="Nucleophile" evidence="4">
    <location>
        <position position="286"/>
    </location>
</feature>
<dbReference type="SUPFAM" id="SSF51713">
    <property type="entry name" value="tRNA-guanine transglycosylase"/>
    <property type="match status" value="1"/>
</dbReference>
<comment type="function">
    <text evidence="4">Catalyzes the base-exchange of a guanine (G) residue with the queuine precursor 7-aminomethyl-7-deazaguanine (PreQ1) at position 34 (anticodon wobble position) in tRNAs with GU(N) anticodons (tRNA-Asp, -Asn, -His and -Tyr). Catalysis occurs through a double-displacement mechanism. The nucleophile active site attacks the C1' of nucleotide 34 to detach the guanine base from the RNA, forming a covalent enzyme-RNA intermediate. The proton acceptor active site deprotonates the incoming PreQ1, allowing a nucleophilic attack on the C1' of the ribose to form the product. After dissociation, two additional enzymatic reactions on the tRNA convert PreQ1 to queuine (Q), resulting in the hypermodified nucleoside queuosine (7-(((4,5-cis-dihydroxy-2-cyclopenten-1-yl)amino)methyl)-7-deazaguanosine).</text>
</comment>
<comment type="subunit">
    <text evidence="4">Homodimer. Within each dimer, one monomer is responsible for RNA recognition and catalysis, while the other monomer binds to the replacement base PreQ1.</text>
</comment>
<feature type="binding site" evidence="4">
    <location>
        <position position="339"/>
    </location>
    <ligand>
        <name>Zn(2+)</name>
        <dbReference type="ChEBI" id="CHEBI:29105"/>
    </ligand>
</feature>
<reference evidence="6 7" key="1">
    <citation type="journal article" date="2014" name="FEMS Microbiol. Lett.">
        <title>Draft genome sequences of three Holospora species (Holospora obtusa, Holospora undulata, and Holospora elegans), endonuclear symbiotic bacteria of the ciliate Paramecium caudatum.</title>
        <authorList>
            <person name="Dohra H."/>
            <person name="Tanaka K."/>
            <person name="Suzuki T."/>
            <person name="Fujishima M."/>
            <person name="Suzuki H."/>
        </authorList>
    </citation>
    <scope>NUCLEOTIDE SEQUENCE [LARGE SCALE GENOMIC DNA]</scope>
    <source>
        <strain evidence="6 7">E1</strain>
    </source>
</reference>
<keyword evidence="2 4" id="KW-0808">Transferase</keyword>
<feature type="region of interest" description="RNA binding; important for wobble base 34 recognition" evidence="4">
    <location>
        <begin position="291"/>
        <end position="295"/>
    </location>
</feature>
<evidence type="ECO:0000259" key="5">
    <source>
        <dbReference type="Pfam" id="PF01702"/>
    </source>
</evidence>
<keyword evidence="7" id="KW-1185">Reference proteome</keyword>
<dbReference type="NCBIfam" id="TIGR00430">
    <property type="entry name" value="Q_tRNA_tgt"/>
    <property type="match status" value="1"/>
</dbReference>
<keyword evidence="4" id="KW-0479">Metal-binding</keyword>
<dbReference type="NCBIfam" id="TIGR00449">
    <property type="entry name" value="tgt_general"/>
    <property type="match status" value="1"/>
</dbReference>
<dbReference type="GO" id="GO:0008479">
    <property type="term" value="F:tRNA-guanosine(34) queuine transglycosylase activity"/>
    <property type="evidence" value="ECO:0007669"/>
    <property type="project" value="UniProtKB-UniRule"/>
</dbReference>
<evidence type="ECO:0000313" key="7">
    <source>
        <dbReference type="Proteomes" id="UP000024842"/>
    </source>
</evidence>
<dbReference type="PANTHER" id="PTHR46499">
    <property type="entry name" value="QUEUINE TRNA-RIBOSYLTRANSFERASE"/>
    <property type="match status" value="1"/>
</dbReference>
<dbReference type="EC" id="2.4.2.29" evidence="4"/>
<evidence type="ECO:0000256" key="3">
    <source>
        <dbReference type="ARBA" id="ARBA00022694"/>
    </source>
</evidence>
<dbReference type="InterPro" id="IPR036511">
    <property type="entry name" value="TGT-like_sf"/>
</dbReference>
<dbReference type="PANTHER" id="PTHR46499:SF1">
    <property type="entry name" value="QUEUINE TRNA-RIBOSYLTRANSFERASE"/>
    <property type="match status" value="1"/>
</dbReference>
<proteinExistence type="inferred from homology"/>
<dbReference type="GO" id="GO:0005737">
    <property type="term" value="C:cytoplasm"/>
    <property type="evidence" value="ECO:0007669"/>
    <property type="project" value="TreeGrafter"/>
</dbReference>
<comment type="pathway">
    <text evidence="4">tRNA modification; tRNA-queuosine biosynthesis.</text>
</comment>
<evidence type="ECO:0000313" key="6">
    <source>
        <dbReference type="EMBL" id="GAJ46138.1"/>
    </source>
</evidence>
<feature type="active site" description="Proton acceptor" evidence="4">
    <location>
        <position position="92"/>
    </location>
</feature>
<comment type="similarity">
    <text evidence="4">Belongs to the queuine tRNA-ribosyltransferase family.</text>
</comment>
<feature type="binding site" evidence="4">
    <location>
        <position position="368"/>
    </location>
    <ligand>
        <name>Zn(2+)</name>
        <dbReference type="ChEBI" id="CHEBI:29105"/>
    </ligand>
</feature>
<gene>
    <name evidence="4" type="primary">tgt</name>
    <name evidence="6" type="ORF">HE1_00461</name>
</gene>
<dbReference type="InterPro" id="IPR004803">
    <property type="entry name" value="TGT"/>
</dbReference>
<keyword evidence="1 4" id="KW-0328">Glycosyltransferase</keyword>
<name>A0A023DXJ9_9PROT</name>
<dbReference type="GO" id="GO:0046872">
    <property type="term" value="F:metal ion binding"/>
    <property type="evidence" value="ECO:0007669"/>
    <property type="project" value="UniProtKB-KW"/>
</dbReference>
<feature type="binding site" evidence="4">
    <location>
        <position position="161"/>
    </location>
    <ligand>
        <name>substrate</name>
    </ligand>
</feature>
<dbReference type="InterPro" id="IPR050076">
    <property type="entry name" value="ArchSynthase1/Queuine_TRR"/>
</dbReference>
<evidence type="ECO:0000256" key="2">
    <source>
        <dbReference type="ARBA" id="ARBA00022679"/>
    </source>
</evidence>
<keyword evidence="3 4" id="KW-0819">tRNA processing</keyword>
<feature type="binding site" evidence="4">
    <location>
        <position position="342"/>
    </location>
    <ligand>
        <name>Zn(2+)</name>
        <dbReference type="ChEBI" id="CHEBI:29105"/>
    </ligand>
</feature>
<dbReference type="STRING" id="1427503.HE1_00461"/>
<comment type="cofactor">
    <cofactor evidence="4">
        <name>Zn(2+)</name>
        <dbReference type="ChEBI" id="CHEBI:29105"/>
    </cofactor>
    <text evidence="4">Binds 1 zinc ion per subunit.</text>
</comment>
<dbReference type="Proteomes" id="UP000024842">
    <property type="component" value="Unassembled WGS sequence"/>
</dbReference>
<comment type="caution">
    <text evidence="6">The sequence shown here is derived from an EMBL/GenBank/DDBJ whole genome shotgun (WGS) entry which is preliminary data.</text>
</comment>
<sequence>MIFPKFEVKKTTSYGRLGTILTAHGKISTPSFFFCSTKATIKGVDTWIIEKLNTPVLLANTYHLMLHPGADVVADAGGVGSFMGWNGPTYTDSGGYQIFSLGYGCVSQEIKGSPRSKRYLKISEAGAEFLSYRDGSKWCLTPELSIHVQQALGADCIFTLDECTPYHISYEHTRASMEQSHRWAQRSLTAFLKEDSVYKKTHQGLYGISQGGIYPELRRVSVDFLNSMPFFGHGIGGSLGKTSVEMREVLDMALEKLCSDRPIHLLGIGKIEDIFDGIAKGIDTFDCVIPTRLGRHGGALIRPNYWSDAKEDYHSRSSINLLKSCFKNDHRPIDELCSCPTCLRYTRAYLHHLIKSKEITAGSALTIHNIFFMNTMMEEIRRGIDLNIMPEVRSKWLGR</sequence>
<evidence type="ECO:0000256" key="4">
    <source>
        <dbReference type="HAMAP-Rule" id="MF_00168"/>
    </source>
</evidence>
<dbReference type="GO" id="GO:0008616">
    <property type="term" value="P:tRNA queuosine(34) biosynthetic process"/>
    <property type="evidence" value="ECO:0007669"/>
    <property type="project" value="UniProtKB-UniRule"/>
</dbReference>
<feature type="binding site" evidence="4">
    <location>
        <position position="210"/>
    </location>
    <ligand>
        <name>substrate</name>
    </ligand>
</feature>
<keyword evidence="4" id="KW-0671">Queuosine biosynthesis</keyword>
<dbReference type="HAMAP" id="MF_00168">
    <property type="entry name" value="Q_tRNA_Tgt"/>
    <property type="match status" value="1"/>
</dbReference>